<dbReference type="RefSeq" id="WP_123066937.1">
    <property type="nucleotide sequence ID" value="NZ_RIAS01000020.1"/>
</dbReference>
<dbReference type="PANTHER" id="PTHR33307:SF6">
    <property type="entry name" value="ALPHA-RHAMNOSIDASE (EUROFUNG)-RELATED"/>
    <property type="match status" value="1"/>
</dbReference>
<evidence type="ECO:0000259" key="5">
    <source>
        <dbReference type="Pfam" id="PF08531"/>
    </source>
</evidence>
<feature type="domain" description="Bacterial alpha-L-rhamnosidase N-terminal" evidence="5">
    <location>
        <begin position="130"/>
        <end position="292"/>
    </location>
</feature>
<dbReference type="AlphaFoldDB" id="A0A5M9X096"/>
<dbReference type="InterPro" id="IPR012341">
    <property type="entry name" value="6hp_glycosidase-like_sf"/>
</dbReference>
<protein>
    <recommendedName>
        <fullName evidence="2">alpha-L-rhamnosidase</fullName>
        <ecNumber evidence="2">3.2.1.40</ecNumber>
    </recommendedName>
</protein>
<gene>
    <name evidence="8" type="ORF">EC604_25860</name>
</gene>
<dbReference type="EMBL" id="RIAS01000020">
    <property type="protein sequence ID" value="KAA8787261.1"/>
    <property type="molecule type" value="Genomic_DNA"/>
</dbReference>
<proteinExistence type="predicted"/>
<dbReference type="InterPro" id="IPR035396">
    <property type="entry name" value="Bac_rhamnosid6H"/>
</dbReference>
<dbReference type="Pfam" id="PF05592">
    <property type="entry name" value="Bac_rhamnosid"/>
    <property type="match status" value="1"/>
</dbReference>
<evidence type="ECO:0000313" key="8">
    <source>
        <dbReference type="EMBL" id="KAA8787261.1"/>
    </source>
</evidence>
<dbReference type="InterPro" id="IPR035398">
    <property type="entry name" value="Bac_rhamnosid_C"/>
</dbReference>
<evidence type="ECO:0000259" key="7">
    <source>
        <dbReference type="Pfam" id="PF17390"/>
    </source>
</evidence>
<dbReference type="InterPro" id="IPR013737">
    <property type="entry name" value="Bac_rhamnosid_N"/>
</dbReference>
<dbReference type="EC" id="3.2.1.40" evidence="2"/>
<evidence type="ECO:0000256" key="3">
    <source>
        <dbReference type="ARBA" id="ARBA00022801"/>
    </source>
</evidence>
<feature type="domain" description="Alpha-L-rhamnosidase concanavalin-like" evidence="4">
    <location>
        <begin position="303"/>
        <end position="393"/>
    </location>
</feature>
<dbReference type="Pfam" id="PF17390">
    <property type="entry name" value="Bac_rhamnosid_C"/>
    <property type="match status" value="1"/>
</dbReference>
<dbReference type="PANTHER" id="PTHR33307">
    <property type="entry name" value="ALPHA-RHAMNOSIDASE (EUROFUNG)"/>
    <property type="match status" value="1"/>
</dbReference>
<dbReference type="Gene3D" id="2.60.420.10">
    <property type="entry name" value="Maltose phosphorylase, domain 3"/>
    <property type="match status" value="1"/>
</dbReference>
<evidence type="ECO:0000259" key="4">
    <source>
        <dbReference type="Pfam" id="PF05592"/>
    </source>
</evidence>
<organism evidence="8 9">
    <name type="scientific">Paenibacillus amylolyticus</name>
    <dbReference type="NCBI Taxonomy" id="1451"/>
    <lineage>
        <taxon>Bacteria</taxon>
        <taxon>Bacillati</taxon>
        <taxon>Bacillota</taxon>
        <taxon>Bacilli</taxon>
        <taxon>Bacillales</taxon>
        <taxon>Paenibacillaceae</taxon>
        <taxon>Paenibacillus</taxon>
    </lineage>
</organism>
<dbReference type="OrthoDB" id="9761045at2"/>
<comment type="caution">
    <text evidence="8">The sequence shown here is derived from an EMBL/GenBank/DDBJ whole genome shotgun (WGS) entry which is preliminary data.</text>
</comment>
<dbReference type="Gene3D" id="1.50.10.10">
    <property type="match status" value="1"/>
</dbReference>
<feature type="domain" description="Alpha-L-rhamnosidase six-hairpin glycosidase" evidence="6">
    <location>
        <begin position="402"/>
        <end position="764"/>
    </location>
</feature>
<dbReference type="SUPFAM" id="SSF48208">
    <property type="entry name" value="Six-hairpin glycosidases"/>
    <property type="match status" value="1"/>
</dbReference>
<evidence type="ECO:0000259" key="6">
    <source>
        <dbReference type="Pfam" id="PF17389"/>
    </source>
</evidence>
<evidence type="ECO:0000313" key="9">
    <source>
        <dbReference type="Proteomes" id="UP000323664"/>
    </source>
</evidence>
<dbReference type="PIRSF" id="PIRSF010631">
    <property type="entry name" value="A-rhamnsds"/>
    <property type="match status" value="1"/>
</dbReference>
<dbReference type="Gene3D" id="2.60.120.260">
    <property type="entry name" value="Galactose-binding domain-like"/>
    <property type="match status" value="2"/>
</dbReference>
<dbReference type="Pfam" id="PF08531">
    <property type="entry name" value="Bac_rhamnosid_N"/>
    <property type="match status" value="1"/>
</dbReference>
<dbReference type="GO" id="GO:0005975">
    <property type="term" value="P:carbohydrate metabolic process"/>
    <property type="evidence" value="ECO:0007669"/>
    <property type="project" value="InterPro"/>
</dbReference>
<name>A0A5M9X096_PAEAM</name>
<comment type="catalytic activity">
    <reaction evidence="1">
        <text>Hydrolysis of terminal non-reducing alpha-L-rhamnose residues in alpha-L-rhamnosides.</text>
        <dbReference type="EC" id="3.2.1.40"/>
    </reaction>
</comment>
<dbReference type="GO" id="GO:0030596">
    <property type="term" value="F:alpha-L-rhamnosidase activity"/>
    <property type="evidence" value="ECO:0007669"/>
    <property type="project" value="UniProtKB-EC"/>
</dbReference>
<dbReference type="InterPro" id="IPR008928">
    <property type="entry name" value="6-hairpin_glycosidase_sf"/>
</dbReference>
<dbReference type="Pfam" id="PF17389">
    <property type="entry name" value="Bac_rhamnosid6H"/>
    <property type="match status" value="1"/>
</dbReference>
<dbReference type="Proteomes" id="UP000323664">
    <property type="component" value="Unassembled WGS sequence"/>
</dbReference>
<reference evidence="8 9" key="1">
    <citation type="journal article" date="2019" name="J. Ind. Microbiol. Biotechnol.">
        <title>Paenibacillus amylolyticus 27C64 has a diverse set of carbohydrate-active enzymes and complete pectin deconstruction system.</title>
        <authorList>
            <person name="Keggi C."/>
            <person name="Doran-Peterson J."/>
        </authorList>
    </citation>
    <scope>NUCLEOTIDE SEQUENCE [LARGE SCALE GENOMIC DNA]</scope>
    <source>
        <strain evidence="8 9">27C64</strain>
    </source>
</reference>
<evidence type="ECO:0000256" key="2">
    <source>
        <dbReference type="ARBA" id="ARBA00012652"/>
    </source>
</evidence>
<evidence type="ECO:0000256" key="1">
    <source>
        <dbReference type="ARBA" id="ARBA00001445"/>
    </source>
</evidence>
<keyword evidence="3" id="KW-0378">Hydrolase</keyword>
<sequence>MLMLSSIKINGLESGCITDHAPMISFALSSDRAGEKLHEAIIEVGDWRVTTSDQINNLYTGPLKPHTEYHVRIIATGTSGEQAEQFALFKTGRMGTKWSAQWITDMSYDFPKKVSPVPMTFRRNFELTRTVTRAWINVTALGVYELTLNGEKVGKDYFAPGFTSYDHQIQYQTYDVTHQLKSSNAVTAVVAGGWAVGSFNYVRKNKISADRQALLLELYIEYTDGTSDLIVTDPTWEVTLNGNYRMAEWYDGEHYDATIDLNHVHWKPVDVTHPRKNPELLAQYGLPVRVQEELKPISRSIAPSGEIIYDFGQNFAGVIQAKIVGNHNQKVVFRHAEVLVDQELFVKSLRTAKAAATYVCLEGEQTYSPRLTYMGFRYVGLTGIDPDQIELSAYVLHSDFKEIGHFSCSNPLLTQLQSNIRWGGRSNFVDIPTDCPQRDERQGWTGDIAVFASTACFNFDMSRFFDKWLMDMRAEQSKGGGFPMVIPRGGDHWPAMANSCWGDSSILVPWAEYLARGNKQVLEKQYVSMKKFLKAAKWWSSFLAVSPADRYVWRFPFHFGDWAAPEGDAKAWIKKGKWVGTAYFANSCGIMAKIASILGHTEDVSYYYDLRKKIITAYRNVFTDKQGNMKEEFQTAYVLPLHFGMTEGEETKQMVNNLTRLIHEAGNHLTTGFTGTPYLLFALSDNGQLDAAYELLLQEECPSWLYEVKAGGTTIWERWDALRPDGTVNIEELSGNKSAEESNGGMVSFNHYANGAVGDWLYKRLAGLESTSGGYQTFRVAPMIGGGITWAKASTITPYGLASVDWKRDEHQFHVEVTVPVSTTCSLHMPNGEIHILTSGQHSFRCSLNTNAPVKKSYKEQIVVH</sequence>
<dbReference type="InterPro" id="IPR016007">
    <property type="entry name" value="Alpha_rhamnosid"/>
</dbReference>
<dbReference type="InterPro" id="IPR008902">
    <property type="entry name" value="Rhamnosid_concanavalin"/>
</dbReference>
<feature type="domain" description="Alpha-L-rhamnosidase C-terminal" evidence="7">
    <location>
        <begin position="767"/>
        <end position="834"/>
    </location>
</feature>
<accession>A0A5M9X096</accession>